<comment type="similarity">
    <text evidence="1">Belongs to the site-specific recombinase resolvase family.</text>
</comment>
<keyword evidence="2" id="KW-0229">DNA integration</keyword>
<evidence type="ECO:0000256" key="4">
    <source>
        <dbReference type="ARBA" id="ARBA00023125"/>
    </source>
</evidence>
<evidence type="ECO:0000256" key="5">
    <source>
        <dbReference type="ARBA" id="ARBA00023172"/>
    </source>
</evidence>
<evidence type="ECO:0000313" key="9">
    <source>
        <dbReference type="EMBL" id="QGM48318.1"/>
    </source>
</evidence>
<name>A0A6B8KMX1_9HYPH</name>
<dbReference type="PANTHER" id="PTHR30461">
    <property type="entry name" value="DNA-INVERTASE FROM LAMBDOID PROPHAGE"/>
    <property type="match status" value="1"/>
</dbReference>
<dbReference type="GO" id="GO:0015074">
    <property type="term" value="P:DNA integration"/>
    <property type="evidence" value="ECO:0007669"/>
    <property type="project" value="UniProtKB-KW"/>
</dbReference>
<evidence type="ECO:0000259" key="8">
    <source>
        <dbReference type="PROSITE" id="PS51736"/>
    </source>
</evidence>
<geneLocation type="plasmid" evidence="9">
    <name>unnamed2</name>
</geneLocation>
<keyword evidence="9" id="KW-0614">Plasmid</keyword>
<evidence type="ECO:0000256" key="7">
    <source>
        <dbReference type="PROSITE-ProRule" id="PRU10137"/>
    </source>
</evidence>
<dbReference type="PROSITE" id="PS00398">
    <property type="entry name" value="RECOMBINASES_2"/>
    <property type="match status" value="1"/>
</dbReference>
<dbReference type="EMBL" id="CP046054">
    <property type="protein sequence ID" value="QGM48318.1"/>
    <property type="molecule type" value="Genomic_DNA"/>
</dbReference>
<evidence type="ECO:0000256" key="2">
    <source>
        <dbReference type="ARBA" id="ARBA00022908"/>
    </source>
</evidence>
<dbReference type="SMART" id="SM00857">
    <property type="entry name" value="Resolvase"/>
    <property type="match status" value="1"/>
</dbReference>
<dbReference type="RefSeq" id="WP_154331780.1">
    <property type="nucleotide sequence ID" value="NZ_CP046054.1"/>
</dbReference>
<gene>
    <name evidence="9" type="ORF">H2LOC_021225</name>
</gene>
<dbReference type="Pfam" id="PF00239">
    <property type="entry name" value="Resolvase"/>
    <property type="match status" value="1"/>
</dbReference>
<dbReference type="GO" id="GO:0003677">
    <property type="term" value="F:DNA binding"/>
    <property type="evidence" value="ECO:0007669"/>
    <property type="project" value="UniProtKB-KW"/>
</dbReference>
<evidence type="ECO:0000313" key="10">
    <source>
        <dbReference type="Proteomes" id="UP000309061"/>
    </source>
</evidence>
<keyword evidence="4" id="KW-0238">DNA-binding</keyword>
<reference evidence="9 10" key="1">
    <citation type="submission" date="2019-11" db="EMBL/GenBank/DDBJ databases">
        <title>The genome sequence of Methylocystis heyeri.</title>
        <authorList>
            <person name="Oshkin I.Y."/>
            <person name="Miroshnikov K."/>
            <person name="Dedysh S.N."/>
        </authorList>
    </citation>
    <scope>NUCLEOTIDE SEQUENCE [LARGE SCALE GENOMIC DNA]</scope>
    <source>
        <strain evidence="9 10">H2</strain>
        <plasmid evidence="9 10">unnamed2</plasmid>
    </source>
</reference>
<dbReference type="FunFam" id="3.40.50.1390:FF:000001">
    <property type="entry name" value="DNA recombinase"/>
    <property type="match status" value="1"/>
</dbReference>
<dbReference type="GO" id="GO:0000150">
    <property type="term" value="F:DNA strand exchange activity"/>
    <property type="evidence" value="ECO:0007669"/>
    <property type="project" value="UniProtKB-KW"/>
</dbReference>
<dbReference type="PROSITE" id="PS00397">
    <property type="entry name" value="RECOMBINASES_1"/>
    <property type="match status" value="1"/>
</dbReference>
<protein>
    <submittedName>
        <fullName evidence="9">Recombinase family protein</fullName>
    </submittedName>
</protein>
<accession>A0A6B8KMX1</accession>
<dbReference type="AlphaFoldDB" id="A0A6B8KMX1"/>
<dbReference type="PROSITE" id="PS51736">
    <property type="entry name" value="RECOMBINASES_3"/>
    <property type="match status" value="1"/>
</dbReference>
<evidence type="ECO:0000256" key="1">
    <source>
        <dbReference type="ARBA" id="ARBA00009913"/>
    </source>
</evidence>
<dbReference type="InterPro" id="IPR050639">
    <property type="entry name" value="SSR_resolvase"/>
</dbReference>
<organism evidence="9 10">
    <name type="scientific">Methylocystis heyeri</name>
    <dbReference type="NCBI Taxonomy" id="391905"/>
    <lineage>
        <taxon>Bacteria</taxon>
        <taxon>Pseudomonadati</taxon>
        <taxon>Pseudomonadota</taxon>
        <taxon>Alphaproteobacteria</taxon>
        <taxon>Hyphomicrobiales</taxon>
        <taxon>Methylocystaceae</taxon>
        <taxon>Methylocystis</taxon>
    </lineage>
</organism>
<keyword evidence="5" id="KW-0233">DNA recombination</keyword>
<evidence type="ECO:0000256" key="6">
    <source>
        <dbReference type="PIRSR" id="PIRSR606118-50"/>
    </source>
</evidence>
<feature type="active site" description="O-(5'-phospho-DNA)-serine intermediate" evidence="6 7">
    <location>
        <position position="17"/>
    </location>
</feature>
<evidence type="ECO:0000256" key="3">
    <source>
        <dbReference type="ARBA" id="ARBA00023100"/>
    </source>
</evidence>
<dbReference type="InterPro" id="IPR006118">
    <property type="entry name" value="Recombinase_CS"/>
</dbReference>
<sequence length="310" mass="34003">MTHSSAKGRLIGYARVSTEDQATDAQVDALKAAGCAEIFREHMSGAKTSRPELAKALARVRRGDVLVVARLDRLARSLSHLLSVIAELDAKGAGFKSVADPIDTTTPQGRFALQVLGAVAELERALIQERTKDGLRTAKRRGRVGGNPKLRAGDRDAIKQIADAKAQAYFERVNRTAEHWLPIVREMRPTHRWQDVVRVLNARREPANGAPLPHWNVERLKRAVKRFVAEGLADPVLLQPAGRKFSSERLVTLVAGVKRANPELTLAQIGAQLEAMYERTPRGGTRWSPSSVKSLLDRAETLGLLGSETV</sequence>
<dbReference type="PANTHER" id="PTHR30461:SF2">
    <property type="entry name" value="SERINE RECOMBINASE PINE-RELATED"/>
    <property type="match status" value="1"/>
</dbReference>
<dbReference type="InterPro" id="IPR036162">
    <property type="entry name" value="Resolvase-like_N_sf"/>
</dbReference>
<proteinExistence type="inferred from homology"/>
<keyword evidence="3" id="KW-0230">DNA invertase</keyword>
<dbReference type="Proteomes" id="UP000309061">
    <property type="component" value="Plasmid unnamed2"/>
</dbReference>
<dbReference type="Gene3D" id="3.40.50.1390">
    <property type="entry name" value="Resolvase, N-terminal catalytic domain"/>
    <property type="match status" value="1"/>
</dbReference>
<dbReference type="InterPro" id="IPR006119">
    <property type="entry name" value="Resolv_N"/>
</dbReference>
<dbReference type="OrthoDB" id="9800103at2"/>
<dbReference type="CDD" id="cd03768">
    <property type="entry name" value="SR_ResInv"/>
    <property type="match status" value="1"/>
</dbReference>
<keyword evidence="10" id="KW-1185">Reference proteome</keyword>
<feature type="domain" description="Resolvase/invertase-type recombinase catalytic" evidence="8">
    <location>
        <begin position="9"/>
        <end position="142"/>
    </location>
</feature>
<dbReference type="KEGG" id="mhey:H2LOC_021225"/>
<dbReference type="SUPFAM" id="SSF53041">
    <property type="entry name" value="Resolvase-like"/>
    <property type="match status" value="1"/>
</dbReference>